<feature type="domain" description="CCHC-type" evidence="3">
    <location>
        <begin position="103"/>
        <end position="118"/>
    </location>
</feature>
<dbReference type="GO" id="GO:0008270">
    <property type="term" value="F:zinc ion binding"/>
    <property type="evidence" value="ECO:0007669"/>
    <property type="project" value="UniProtKB-KW"/>
</dbReference>
<name>A0AAD8RMR1_LOLMU</name>
<evidence type="ECO:0000259" key="3">
    <source>
        <dbReference type="PROSITE" id="PS50158"/>
    </source>
</evidence>
<evidence type="ECO:0000313" key="4">
    <source>
        <dbReference type="EMBL" id="KAK1627457.1"/>
    </source>
</evidence>
<evidence type="ECO:0000256" key="1">
    <source>
        <dbReference type="PROSITE-ProRule" id="PRU00047"/>
    </source>
</evidence>
<accession>A0AAD8RMR1</accession>
<proteinExistence type="predicted"/>
<organism evidence="4 5">
    <name type="scientific">Lolium multiflorum</name>
    <name type="common">Italian ryegrass</name>
    <name type="synonym">Lolium perenne subsp. multiflorum</name>
    <dbReference type="NCBI Taxonomy" id="4521"/>
    <lineage>
        <taxon>Eukaryota</taxon>
        <taxon>Viridiplantae</taxon>
        <taxon>Streptophyta</taxon>
        <taxon>Embryophyta</taxon>
        <taxon>Tracheophyta</taxon>
        <taxon>Spermatophyta</taxon>
        <taxon>Magnoliopsida</taxon>
        <taxon>Liliopsida</taxon>
        <taxon>Poales</taxon>
        <taxon>Poaceae</taxon>
        <taxon>BOP clade</taxon>
        <taxon>Pooideae</taxon>
        <taxon>Poodae</taxon>
        <taxon>Poeae</taxon>
        <taxon>Poeae Chloroplast Group 2 (Poeae type)</taxon>
        <taxon>Loliodinae</taxon>
        <taxon>Loliinae</taxon>
        <taxon>Lolium</taxon>
    </lineage>
</organism>
<dbReference type="InterPro" id="IPR036875">
    <property type="entry name" value="Znf_CCHC_sf"/>
</dbReference>
<protein>
    <recommendedName>
        <fullName evidence="3">CCHC-type domain-containing protein</fullName>
    </recommendedName>
</protein>
<gene>
    <name evidence="4" type="ORF">QYE76_001772</name>
</gene>
<dbReference type="InterPro" id="IPR001878">
    <property type="entry name" value="Znf_CCHC"/>
</dbReference>
<dbReference type="GO" id="GO:0003676">
    <property type="term" value="F:nucleic acid binding"/>
    <property type="evidence" value="ECO:0007669"/>
    <property type="project" value="InterPro"/>
</dbReference>
<dbReference type="Gene3D" id="4.10.60.10">
    <property type="entry name" value="Zinc finger, CCHC-type"/>
    <property type="match status" value="1"/>
</dbReference>
<evidence type="ECO:0000256" key="2">
    <source>
        <dbReference type="SAM" id="MobiDB-lite"/>
    </source>
</evidence>
<dbReference type="Proteomes" id="UP001231189">
    <property type="component" value="Unassembled WGS sequence"/>
</dbReference>
<reference evidence="4" key="1">
    <citation type="submission" date="2023-07" db="EMBL/GenBank/DDBJ databases">
        <title>A chromosome-level genome assembly of Lolium multiflorum.</title>
        <authorList>
            <person name="Chen Y."/>
            <person name="Copetti D."/>
            <person name="Kolliker R."/>
            <person name="Studer B."/>
        </authorList>
    </citation>
    <scope>NUCLEOTIDE SEQUENCE</scope>
    <source>
        <strain evidence="4">02402/16</strain>
        <tissue evidence="4">Leaf</tissue>
    </source>
</reference>
<dbReference type="SUPFAM" id="SSF57756">
    <property type="entry name" value="Retrovirus zinc finger-like domains"/>
    <property type="match status" value="1"/>
</dbReference>
<comment type="caution">
    <text evidence="4">The sequence shown here is derived from an EMBL/GenBank/DDBJ whole genome shotgun (WGS) entry which is preliminary data.</text>
</comment>
<dbReference type="AlphaFoldDB" id="A0AAD8RMR1"/>
<keyword evidence="5" id="KW-1185">Reference proteome</keyword>
<feature type="region of interest" description="Disordered" evidence="2">
    <location>
        <begin position="69"/>
        <end position="99"/>
    </location>
</feature>
<dbReference type="EMBL" id="JAUUTY010000005">
    <property type="protein sequence ID" value="KAK1627457.1"/>
    <property type="molecule type" value="Genomic_DNA"/>
</dbReference>
<sequence>MENYSLLMGDISVDEDGGGVDGDAFRGHFPSVACVGTETLSPGSWLRDGGGSGRRIKHQVLMVNKTTSFKKQGKSKGKFKKGGKKAATPPVKPKNGPKPDAECYYCKEKGHWKHNCSKYLADLKSGLVKKKKEGTKE</sequence>
<evidence type="ECO:0000313" key="5">
    <source>
        <dbReference type="Proteomes" id="UP001231189"/>
    </source>
</evidence>
<dbReference type="PROSITE" id="PS50158">
    <property type="entry name" value="ZF_CCHC"/>
    <property type="match status" value="1"/>
</dbReference>
<keyword evidence="1" id="KW-0863">Zinc-finger</keyword>
<keyword evidence="1" id="KW-0479">Metal-binding</keyword>
<keyword evidence="1" id="KW-0862">Zinc</keyword>
<feature type="compositionally biased region" description="Basic residues" evidence="2">
    <location>
        <begin position="71"/>
        <end position="84"/>
    </location>
</feature>